<dbReference type="Proteomes" id="UP000250579">
    <property type="component" value="Chromosome"/>
</dbReference>
<keyword evidence="1" id="KW-0812">Transmembrane</keyword>
<feature type="transmembrane region" description="Helical" evidence="1">
    <location>
        <begin position="15"/>
        <end position="33"/>
    </location>
</feature>
<dbReference type="Pfam" id="PF25853">
    <property type="entry name" value="DUF6311_C"/>
    <property type="match status" value="1"/>
</dbReference>
<name>A0A2Z5A3R4_9PSED</name>
<protein>
    <recommendedName>
        <fullName evidence="6">YfhO family protein</fullName>
    </recommendedName>
</protein>
<evidence type="ECO:0000313" key="4">
    <source>
        <dbReference type="EMBL" id="AXA64749.1"/>
    </source>
</evidence>
<keyword evidence="1" id="KW-1133">Transmembrane helix</keyword>
<sequence>MSSVLDFLNQDRPAWLRYSFALFLGIAFGYWLFGPEFILGHSAFFQSGDTAQSLSGWYAFRNSPWTWPLLQTAVLNHPTGANVAFTDSIPLAALPFKLLRAVLSPDFHYFGWWYLAVYGFQAISAVYLLEKLHIKSLFATVAACAFALTFPVLGWRLGHTALMTQGLLILGLALYIAIVDRQLVSRRAHLIGFIVLIQAGLLIHPYFFAMLLPLYFCSLFEAWRRGLMSLARGFAWLLGAVLMSLAILKGFGYLSNGSTDAGGYDFFSFNLAAPFCGGNLCTFVDGTGGQYEGYAYLGLGLLLVLSVAVMTRPGEAWRLIRSHGWLVLLMAGFTVYAMSNKIVWQHHILIHLPPVAVLDHLTGTFRTAGRFIWPAIYGLLFAGLYLLLKRRDALAVLVVTAGVVIQLYDVRAVQATVWEKAHLPGHSLEKPWLAAFQQAKGLYLFPAYGCGKVKDDSILKYQYRAAYTGTPINTGYMARANMDCAAKLQELEQAITGDNLLVMPAFTGEIFAIPPVFLAAMEQDQCVVFEHDLICSRSKALLDSLPGAVSPSALRYSHTWTGASFSSLVGVPDGNALRTRTPDAQGFLAFGPYIELYPGNYRLRIDVFTTQPYPAADVGSWDIAGIAPDGQRVALAAGNIVAGQNVIAPFEVTKPLQRVEFRVIANGVQELRVQQVTLEKDR</sequence>
<feature type="transmembrane region" description="Helical" evidence="1">
    <location>
        <begin position="234"/>
        <end position="254"/>
    </location>
</feature>
<feature type="transmembrane region" description="Helical" evidence="1">
    <location>
        <begin position="190"/>
        <end position="214"/>
    </location>
</feature>
<keyword evidence="1" id="KW-0472">Membrane</keyword>
<feature type="domain" description="DUF6311" evidence="3">
    <location>
        <begin position="432"/>
        <end position="500"/>
    </location>
</feature>
<gene>
    <name evidence="4" type="ORF">CE139_02650</name>
</gene>
<dbReference type="EMBL" id="CP022198">
    <property type="protein sequence ID" value="AXA64749.1"/>
    <property type="molecule type" value="Genomic_DNA"/>
</dbReference>
<feature type="transmembrane region" description="Helical" evidence="1">
    <location>
        <begin position="109"/>
        <end position="129"/>
    </location>
</feature>
<evidence type="ECO:0008006" key="6">
    <source>
        <dbReference type="Google" id="ProtNLM"/>
    </source>
</evidence>
<feature type="transmembrane region" description="Helical" evidence="1">
    <location>
        <begin position="266"/>
        <end position="287"/>
    </location>
</feature>
<feature type="transmembrane region" description="Helical" evidence="1">
    <location>
        <begin position="293"/>
        <end position="311"/>
    </location>
</feature>
<dbReference type="Pfam" id="PF19830">
    <property type="entry name" value="DUF6311"/>
    <property type="match status" value="1"/>
</dbReference>
<feature type="transmembrane region" description="Helical" evidence="1">
    <location>
        <begin position="323"/>
        <end position="344"/>
    </location>
</feature>
<feature type="transmembrane region" description="Helical" evidence="1">
    <location>
        <begin position="136"/>
        <end position="155"/>
    </location>
</feature>
<evidence type="ECO:0000259" key="3">
    <source>
        <dbReference type="Pfam" id="PF25853"/>
    </source>
</evidence>
<dbReference type="RefSeq" id="WP_208693445.1">
    <property type="nucleotide sequence ID" value="NZ_CP022198.1"/>
</dbReference>
<organism evidence="4 5">
    <name type="scientific">Pseudomonas oryzihabitans</name>
    <dbReference type="NCBI Taxonomy" id="47885"/>
    <lineage>
        <taxon>Bacteria</taxon>
        <taxon>Pseudomonadati</taxon>
        <taxon>Pseudomonadota</taxon>
        <taxon>Gammaproteobacteria</taxon>
        <taxon>Pseudomonadales</taxon>
        <taxon>Pseudomonadaceae</taxon>
        <taxon>Pseudomonas</taxon>
    </lineage>
</organism>
<evidence type="ECO:0000313" key="5">
    <source>
        <dbReference type="Proteomes" id="UP000250579"/>
    </source>
</evidence>
<dbReference type="InterPro" id="IPR058671">
    <property type="entry name" value="DUF6311_C"/>
</dbReference>
<evidence type="ECO:0000259" key="2">
    <source>
        <dbReference type="Pfam" id="PF19830"/>
    </source>
</evidence>
<reference evidence="4 5" key="1">
    <citation type="submission" date="2017-06" db="EMBL/GenBank/DDBJ databases">
        <title>Evolution towards high GC content and high-temperature stress adaptation in endophytic Pseudomonas oryzihabitans impacted its plant-growth promoting traits.</title>
        <authorList>
            <person name="Nascimento F.X."/>
        </authorList>
    </citation>
    <scope>NUCLEOTIDE SEQUENCE [LARGE SCALE GENOMIC DNA]</scope>
    <source>
        <strain evidence="4 5">MS8</strain>
    </source>
</reference>
<feature type="transmembrane region" description="Helical" evidence="1">
    <location>
        <begin position="161"/>
        <end position="178"/>
    </location>
</feature>
<dbReference type="AlphaFoldDB" id="A0A2Z5A3R4"/>
<feature type="domain" description="DUF6311" evidence="2">
    <location>
        <begin position="23"/>
        <end position="411"/>
    </location>
</feature>
<accession>A0A2Z5A3R4</accession>
<dbReference type="InterPro" id="IPR046278">
    <property type="entry name" value="DUF6311"/>
</dbReference>
<proteinExistence type="predicted"/>
<evidence type="ECO:0000256" key="1">
    <source>
        <dbReference type="SAM" id="Phobius"/>
    </source>
</evidence>
<feature type="transmembrane region" description="Helical" evidence="1">
    <location>
        <begin position="371"/>
        <end position="388"/>
    </location>
</feature>